<evidence type="ECO:0000256" key="3">
    <source>
        <dbReference type="RuleBase" id="RU003476"/>
    </source>
</evidence>
<evidence type="ECO:0000313" key="5">
    <source>
        <dbReference type="Proteomes" id="UP000298488"/>
    </source>
</evidence>
<keyword evidence="2 3" id="KW-0378">Hydrolase</keyword>
<dbReference type="PROSITE" id="PS00893">
    <property type="entry name" value="NUDIX_BOX"/>
    <property type="match status" value="1"/>
</dbReference>
<accession>A0A4R8VA16</accession>
<dbReference type="EMBL" id="SOFI01000003">
    <property type="protein sequence ID" value="TFB79583.1"/>
    <property type="molecule type" value="Genomic_DNA"/>
</dbReference>
<name>A0A4R8VA16_9MICO</name>
<dbReference type="PROSITE" id="PS51462">
    <property type="entry name" value="NUDIX"/>
    <property type="match status" value="1"/>
</dbReference>
<evidence type="ECO:0000256" key="1">
    <source>
        <dbReference type="ARBA" id="ARBA00005582"/>
    </source>
</evidence>
<dbReference type="OrthoDB" id="4287477at2"/>
<evidence type="ECO:0000256" key="2">
    <source>
        <dbReference type="ARBA" id="ARBA00022801"/>
    </source>
</evidence>
<dbReference type="SUPFAM" id="SSF53254">
    <property type="entry name" value="Phosphoglycerate mutase-like"/>
    <property type="match status" value="1"/>
</dbReference>
<dbReference type="SUPFAM" id="SSF55811">
    <property type="entry name" value="Nudix"/>
    <property type="match status" value="1"/>
</dbReference>
<dbReference type="PANTHER" id="PTHR21340">
    <property type="entry name" value="DIADENOSINE 5,5-P1,P4-TETRAPHOSPHATE PYROPHOSPHOHYDROLASE MUTT"/>
    <property type="match status" value="1"/>
</dbReference>
<dbReference type="Gene3D" id="3.40.50.1240">
    <property type="entry name" value="Phosphoglycerate mutase-like"/>
    <property type="match status" value="1"/>
</dbReference>
<reference evidence="4 5" key="1">
    <citation type="submission" date="2019-03" db="EMBL/GenBank/DDBJ databases">
        <title>Genomics of glacier-inhabiting Cryobacterium strains.</title>
        <authorList>
            <person name="Liu Q."/>
            <person name="Xin Y.-H."/>
        </authorList>
    </citation>
    <scope>NUCLEOTIDE SEQUENCE [LARGE SCALE GENOMIC DNA]</scope>
    <source>
        <strain evidence="4 5">CGMCC 1.10440</strain>
    </source>
</reference>
<comment type="similarity">
    <text evidence="1 3">Belongs to the Nudix hydrolase family.</text>
</comment>
<dbReference type="GO" id="GO:0006167">
    <property type="term" value="P:AMP biosynthetic process"/>
    <property type="evidence" value="ECO:0007669"/>
    <property type="project" value="TreeGrafter"/>
</dbReference>
<sequence>MSSSNPDVVLAAGAVCWRIVKGTVKVLLVHRDDRADVSLPKGKVDPGETLPQTAVREIEEETGLRVALGAPLGSIEYSLGGGRQKIVHYWAAEVTSTARANSTFAPNSEIAAVEWLPLDRAKKALSYERDKEVLDRFSALLDSGRLRTFALIVVRRGKAVPPTSWDGPDSTRPLLHRGLEQAATIAPAIAAFRPEKLVSSSAARCQSTLDPLATLIALPLAVTDDISQDAFEHHDARVEKVVRRRLAKKVTAVLCSHGPVIPEIVHAIAQETGSSGSALRNAARLSTGEYSVFHVSAEHPDGGIVAIETHAPLLG</sequence>
<dbReference type="RefSeq" id="WP_104095453.1">
    <property type="nucleotide sequence ID" value="NZ_JACHBP010000001.1"/>
</dbReference>
<dbReference type="PRINTS" id="PR00502">
    <property type="entry name" value="NUDIXFAMILY"/>
</dbReference>
<evidence type="ECO:0000313" key="4">
    <source>
        <dbReference type="EMBL" id="TFB79583.1"/>
    </source>
</evidence>
<comment type="caution">
    <text evidence="4">The sequence shown here is derived from an EMBL/GenBank/DDBJ whole genome shotgun (WGS) entry which is preliminary data.</text>
</comment>
<dbReference type="GO" id="GO:0006754">
    <property type="term" value="P:ATP biosynthetic process"/>
    <property type="evidence" value="ECO:0007669"/>
    <property type="project" value="TreeGrafter"/>
</dbReference>
<dbReference type="CDD" id="cd03673">
    <property type="entry name" value="NUDIX_Ap6A_hydrolase"/>
    <property type="match status" value="1"/>
</dbReference>
<dbReference type="SMART" id="SM00855">
    <property type="entry name" value="PGAM"/>
    <property type="match status" value="1"/>
</dbReference>
<organism evidence="4 5">
    <name type="scientific">Terrimesophilobacter mesophilus</name>
    <dbReference type="NCBI Taxonomy" id="433647"/>
    <lineage>
        <taxon>Bacteria</taxon>
        <taxon>Bacillati</taxon>
        <taxon>Actinomycetota</taxon>
        <taxon>Actinomycetes</taxon>
        <taxon>Micrococcales</taxon>
        <taxon>Microbacteriaceae</taxon>
        <taxon>Terrimesophilobacter</taxon>
    </lineage>
</organism>
<dbReference type="InterPro" id="IPR020476">
    <property type="entry name" value="Nudix_hydrolase"/>
</dbReference>
<dbReference type="InterPro" id="IPR000086">
    <property type="entry name" value="NUDIX_hydrolase_dom"/>
</dbReference>
<dbReference type="Proteomes" id="UP000298488">
    <property type="component" value="Unassembled WGS sequence"/>
</dbReference>
<dbReference type="InterPro" id="IPR015797">
    <property type="entry name" value="NUDIX_hydrolase-like_dom_sf"/>
</dbReference>
<dbReference type="InterPro" id="IPR013078">
    <property type="entry name" value="His_Pase_superF_clade-1"/>
</dbReference>
<dbReference type="Gene3D" id="3.90.79.10">
    <property type="entry name" value="Nucleoside Triphosphate Pyrophosphohydrolase"/>
    <property type="match status" value="1"/>
</dbReference>
<dbReference type="InterPro" id="IPR051325">
    <property type="entry name" value="Nudix_hydrolase_domain"/>
</dbReference>
<dbReference type="PANTHER" id="PTHR21340:SF0">
    <property type="entry name" value="BIS(5'-NUCLEOSYL)-TETRAPHOSPHATASE [ASYMMETRICAL]"/>
    <property type="match status" value="1"/>
</dbReference>
<dbReference type="AlphaFoldDB" id="A0A4R8VA16"/>
<gene>
    <name evidence="4" type="ORF">E3N84_05685</name>
</gene>
<dbReference type="Pfam" id="PF00300">
    <property type="entry name" value="His_Phos_1"/>
    <property type="match status" value="1"/>
</dbReference>
<proteinExistence type="inferred from homology"/>
<dbReference type="GO" id="GO:0004081">
    <property type="term" value="F:bis(5'-nucleosyl)-tetraphosphatase (asymmetrical) activity"/>
    <property type="evidence" value="ECO:0007669"/>
    <property type="project" value="TreeGrafter"/>
</dbReference>
<keyword evidence="5" id="KW-1185">Reference proteome</keyword>
<dbReference type="InterPro" id="IPR029033">
    <property type="entry name" value="His_PPase_superfam"/>
</dbReference>
<protein>
    <submittedName>
        <fullName evidence="4">NUDIX hydrolase</fullName>
    </submittedName>
</protein>
<dbReference type="Pfam" id="PF00293">
    <property type="entry name" value="NUDIX"/>
    <property type="match status" value="1"/>
</dbReference>
<dbReference type="InterPro" id="IPR020084">
    <property type="entry name" value="NUDIX_hydrolase_CS"/>
</dbReference>